<gene>
    <name evidence="2" type="ORF">PXH69_24710</name>
</gene>
<evidence type="ECO:0000313" key="3">
    <source>
        <dbReference type="Proteomes" id="UP001217325"/>
    </source>
</evidence>
<evidence type="ECO:0000313" key="2">
    <source>
        <dbReference type="EMBL" id="MDE8648173.1"/>
    </source>
</evidence>
<keyword evidence="1" id="KW-0812">Transmembrane</keyword>
<sequence>MNQNQKALINGLMTIAACIVLIGVGFLLWDGTHMTEVCTTKYYETCVNEPIKLRGFYFVGAGTVALIGLFVAQSQLSKDDEVTPLIS</sequence>
<feature type="transmembrane region" description="Helical" evidence="1">
    <location>
        <begin position="7"/>
        <end position="29"/>
    </location>
</feature>
<accession>A0AAW6LUT0</accession>
<evidence type="ECO:0008006" key="4">
    <source>
        <dbReference type="Google" id="ProtNLM"/>
    </source>
</evidence>
<keyword evidence="1" id="KW-1133">Transmembrane helix</keyword>
<evidence type="ECO:0000256" key="1">
    <source>
        <dbReference type="SAM" id="Phobius"/>
    </source>
</evidence>
<dbReference type="EMBL" id="JARDXE010000017">
    <property type="protein sequence ID" value="MDE8648173.1"/>
    <property type="molecule type" value="Genomic_DNA"/>
</dbReference>
<dbReference type="RefSeq" id="WP_275232411.1">
    <property type="nucleotide sequence ID" value="NZ_JARDXE010000017.1"/>
</dbReference>
<proteinExistence type="predicted"/>
<organism evidence="2 3">
    <name type="scientific">Rhodococcus qingshengii</name>
    <dbReference type="NCBI Taxonomy" id="334542"/>
    <lineage>
        <taxon>Bacteria</taxon>
        <taxon>Bacillati</taxon>
        <taxon>Actinomycetota</taxon>
        <taxon>Actinomycetes</taxon>
        <taxon>Mycobacteriales</taxon>
        <taxon>Nocardiaceae</taxon>
        <taxon>Rhodococcus</taxon>
        <taxon>Rhodococcus erythropolis group</taxon>
    </lineage>
</organism>
<dbReference type="PROSITE" id="PS51257">
    <property type="entry name" value="PROKAR_LIPOPROTEIN"/>
    <property type="match status" value="1"/>
</dbReference>
<comment type="caution">
    <text evidence="2">The sequence shown here is derived from an EMBL/GenBank/DDBJ whole genome shotgun (WGS) entry which is preliminary data.</text>
</comment>
<reference evidence="2" key="1">
    <citation type="submission" date="2023-02" db="EMBL/GenBank/DDBJ databases">
        <title>A novel hydrolase synthesized by Rhodococcus erythropolis HQ is responsible for the detoxification of Zearalenone.</title>
        <authorList>
            <person name="Hu J."/>
            <person name="Xu J."/>
        </authorList>
    </citation>
    <scope>NUCLEOTIDE SEQUENCE</scope>
    <source>
        <strain evidence="2">HQ</strain>
    </source>
</reference>
<feature type="transmembrane region" description="Helical" evidence="1">
    <location>
        <begin position="55"/>
        <end position="72"/>
    </location>
</feature>
<dbReference type="Proteomes" id="UP001217325">
    <property type="component" value="Unassembled WGS sequence"/>
</dbReference>
<name>A0AAW6LUT0_RHOSG</name>
<keyword evidence="1" id="KW-0472">Membrane</keyword>
<protein>
    <recommendedName>
        <fullName evidence="4">TMhelix containing protein</fullName>
    </recommendedName>
</protein>
<dbReference type="AlphaFoldDB" id="A0AAW6LUT0"/>